<feature type="non-terminal residue" evidence="1">
    <location>
        <position position="1"/>
    </location>
</feature>
<proteinExistence type="predicted"/>
<accession>A0A699URE8</accession>
<protein>
    <submittedName>
        <fullName evidence="1">Zinc finger, CCHC-type</fullName>
    </submittedName>
</protein>
<dbReference type="EMBL" id="BKCJ011361091">
    <property type="protein sequence ID" value="GFD25485.1"/>
    <property type="molecule type" value="Genomic_DNA"/>
</dbReference>
<comment type="caution">
    <text evidence="1">The sequence shown here is derived from an EMBL/GenBank/DDBJ whole genome shotgun (WGS) entry which is preliminary data.</text>
</comment>
<reference evidence="1" key="1">
    <citation type="journal article" date="2019" name="Sci. Rep.">
        <title>Draft genome of Tanacetum cinerariifolium, the natural source of mosquito coil.</title>
        <authorList>
            <person name="Yamashiro T."/>
            <person name="Shiraishi A."/>
            <person name="Satake H."/>
            <person name="Nakayama K."/>
        </authorList>
    </citation>
    <scope>NUCLEOTIDE SEQUENCE</scope>
</reference>
<sequence>GVPGAEGNVAEKKKVNESMKANLEKLLKYNACSTRWSSVRGSSTKKIC</sequence>
<gene>
    <name evidence="1" type="ORF">Tci_897454</name>
</gene>
<evidence type="ECO:0000313" key="1">
    <source>
        <dbReference type="EMBL" id="GFD25485.1"/>
    </source>
</evidence>
<dbReference type="AlphaFoldDB" id="A0A699URE8"/>
<organism evidence="1">
    <name type="scientific">Tanacetum cinerariifolium</name>
    <name type="common">Dalmatian daisy</name>
    <name type="synonym">Chrysanthemum cinerariifolium</name>
    <dbReference type="NCBI Taxonomy" id="118510"/>
    <lineage>
        <taxon>Eukaryota</taxon>
        <taxon>Viridiplantae</taxon>
        <taxon>Streptophyta</taxon>
        <taxon>Embryophyta</taxon>
        <taxon>Tracheophyta</taxon>
        <taxon>Spermatophyta</taxon>
        <taxon>Magnoliopsida</taxon>
        <taxon>eudicotyledons</taxon>
        <taxon>Gunneridae</taxon>
        <taxon>Pentapetalae</taxon>
        <taxon>asterids</taxon>
        <taxon>campanulids</taxon>
        <taxon>Asterales</taxon>
        <taxon>Asteraceae</taxon>
        <taxon>Asteroideae</taxon>
        <taxon>Anthemideae</taxon>
        <taxon>Anthemidinae</taxon>
        <taxon>Tanacetum</taxon>
    </lineage>
</organism>
<name>A0A699URE8_TANCI</name>